<feature type="compositionally biased region" description="Basic and acidic residues" evidence="1">
    <location>
        <begin position="178"/>
        <end position="196"/>
    </location>
</feature>
<feature type="signal peptide" evidence="2">
    <location>
        <begin position="1"/>
        <end position="26"/>
    </location>
</feature>
<evidence type="ECO:0000313" key="3">
    <source>
        <dbReference type="EMBL" id="BAD33767.1"/>
    </source>
</evidence>
<accession>Q69NG0</accession>
<evidence type="ECO:0000256" key="2">
    <source>
        <dbReference type="SAM" id="SignalP"/>
    </source>
</evidence>
<protein>
    <submittedName>
        <fullName evidence="3">Uncharacterized protein</fullName>
    </submittedName>
</protein>
<feature type="compositionally biased region" description="Basic and acidic residues" evidence="1">
    <location>
        <begin position="270"/>
        <end position="284"/>
    </location>
</feature>
<feature type="chain" id="PRO_5004270335" evidence="2">
    <location>
        <begin position="27"/>
        <end position="311"/>
    </location>
</feature>
<dbReference type="EMBL" id="AP005682">
    <property type="protein sequence ID" value="BAD33767.1"/>
    <property type="molecule type" value="Genomic_DNA"/>
</dbReference>
<feature type="compositionally biased region" description="Low complexity" evidence="1">
    <location>
        <begin position="244"/>
        <end position="261"/>
    </location>
</feature>
<feature type="compositionally biased region" description="Basic and acidic residues" evidence="1">
    <location>
        <begin position="138"/>
        <end position="153"/>
    </location>
</feature>
<dbReference type="Proteomes" id="UP000000763">
    <property type="component" value="Chromosome 9"/>
</dbReference>
<proteinExistence type="predicted"/>
<evidence type="ECO:0000313" key="4">
    <source>
        <dbReference type="Proteomes" id="UP000000763"/>
    </source>
</evidence>
<dbReference type="AlphaFoldDB" id="Q69NG0"/>
<feature type="compositionally biased region" description="Basic residues" evidence="1">
    <location>
        <begin position="32"/>
        <end position="42"/>
    </location>
</feature>
<reference evidence="4" key="2">
    <citation type="journal article" date="2008" name="Nucleic Acids Res.">
        <title>The rice annotation project database (RAP-DB): 2008 update.</title>
        <authorList>
            <consortium name="The rice annotation project (RAP)"/>
        </authorList>
    </citation>
    <scope>GENOME REANNOTATION</scope>
    <source>
        <strain evidence="4">cv. Nipponbare</strain>
    </source>
</reference>
<organism evidence="3 4">
    <name type="scientific">Oryza sativa subsp. japonica</name>
    <name type="common">Rice</name>
    <dbReference type="NCBI Taxonomy" id="39947"/>
    <lineage>
        <taxon>Eukaryota</taxon>
        <taxon>Viridiplantae</taxon>
        <taxon>Streptophyta</taxon>
        <taxon>Embryophyta</taxon>
        <taxon>Tracheophyta</taxon>
        <taxon>Spermatophyta</taxon>
        <taxon>Magnoliopsida</taxon>
        <taxon>Liliopsida</taxon>
        <taxon>Poales</taxon>
        <taxon>Poaceae</taxon>
        <taxon>BOP clade</taxon>
        <taxon>Oryzoideae</taxon>
        <taxon>Oryzeae</taxon>
        <taxon>Oryzinae</taxon>
        <taxon>Oryza</taxon>
        <taxon>Oryza sativa</taxon>
    </lineage>
</organism>
<evidence type="ECO:0000256" key="1">
    <source>
        <dbReference type="SAM" id="MobiDB-lite"/>
    </source>
</evidence>
<sequence>MSASSFFPLFSPFLFSLSLFSGSGQAGTGARRERRSGGRRRGGGGGGEDDAGAGIHHPPTGELNPGAIKIGNSGGHHNPKIQSIPIHIPELHIHGRRAAAAALGSLASWRGRLHRRRRAKKTCVFSMDSACSSSTSASKREDAAELTGMKEMDSPGPTGRFPTSGVGHELGALEEEVEVKGNQRESEGGTERRPEVADGGGGGSSPSPPPMPSPAPALSSSPPPCSPDPASSPLPPPPRRRPPDLLSRLAPPDLLPRLAASPRRRLAQSQRREREEEGREEGKERGRHMGLTLSQQPRKTKPGSKPLRNLL</sequence>
<gene>
    <name evidence="3" type="primary">OJ1531_B07.17</name>
</gene>
<keyword evidence="2" id="KW-0732">Signal</keyword>
<feature type="region of interest" description="Disordered" evidence="1">
    <location>
        <begin position="23"/>
        <end position="80"/>
    </location>
</feature>
<name>Q69NG0_ORYSJ</name>
<feature type="region of interest" description="Disordered" evidence="1">
    <location>
        <begin position="127"/>
        <end position="311"/>
    </location>
</feature>
<reference evidence="4" key="1">
    <citation type="journal article" date="2005" name="Nature">
        <title>The map-based sequence of the rice genome.</title>
        <authorList>
            <consortium name="International rice genome sequencing project (IRGSP)"/>
            <person name="Matsumoto T."/>
            <person name="Wu J."/>
            <person name="Kanamori H."/>
            <person name="Katayose Y."/>
            <person name="Fujisawa M."/>
            <person name="Namiki N."/>
            <person name="Mizuno H."/>
            <person name="Yamamoto K."/>
            <person name="Antonio B.A."/>
            <person name="Baba T."/>
            <person name="Sakata K."/>
            <person name="Nagamura Y."/>
            <person name="Aoki H."/>
            <person name="Arikawa K."/>
            <person name="Arita K."/>
            <person name="Bito T."/>
            <person name="Chiden Y."/>
            <person name="Fujitsuka N."/>
            <person name="Fukunaka R."/>
            <person name="Hamada M."/>
            <person name="Harada C."/>
            <person name="Hayashi A."/>
            <person name="Hijishita S."/>
            <person name="Honda M."/>
            <person name="Hosokawa S."/>
            <person name="Ichikawa Y."/>
            <person name="Idonuma A."/>
            <person name="Iijima M."/>
            <person name="Ikeda M."/>
            <person name="Ikeno M."/>
            <person name="Ito K."/>
            <person name="Ito S."/>
            <person name="Ito T."/>
            <person name="Ito Y."/>
            <person name="Ito Y."/>
            <person name="Iwabuchi A."/>
            <person name="Kamiya K."/>
            <person name="Karasawa W."/>
            <person name="Kurita K."/>
            <person name="Katagiri S."/>
            <person name="Kikuta A."/>
            <person name="Kobayashi H."/>
            <person name="Kobayashi N."/>
            <person name="Machita K."/>
            <person name="Maehara T."/>
            <person name="Masukawa M."/>
            <person name="Mizubayashi T."/>
            <person name="Mukai Y."/>
            <person name="Nagasaki H."/>
            <person name="Nagata Y."/>
            <person name="Naito S."/>
            <person name="Nakashima M."/>
            <person name="Nakama Y."/>
            <person name="Nakamichi Y."/>
            <person name="Nakamura M."/>
            <person name="Meguro A."/>
            <person name="Negishi M."/>
            <person name="Ohta I."/>
            <person name="Ohta T."/>
            <person name="Okamoto M."/>
            <person name="Ono N."/>
            <person name="Saji S."/>
            <person name="Sakaguchi M."/>
            <person name="Sakai K."/>
            <person name="Shibata M."/>
            <person name="Shimokawa T."/>
            <person name="Song J."/>
            <person name="Takazaki Y."/>
            <person name="Terasawa K."/>
            <person name="Tsugane M."/>
            <person name="Tsuji K."/>
            <person name="Ueda S."/>
            <person name="Waki K."/>
            <person name="Yamagata H."/>
            <person name="Yamamoto M."/>
            <person name="Yamamoto S."/>
            <person name="Yamane H."/>
            <person name="Yoshiki S."/>
            <person name="Yoshihara R."/>
            <person name="Yukawa K."/>
            <person name="Zhong H."/>
            <person name="Yano M."/>
            <person name="Yuan Q."/>
            <person name="Ouyang S."/>
            <person name="Liu J."/>
            <person name="Jones K.M."/>
            <person name="Gansberger K."/>
            <person name="Moffat K."/>
            <person name="Hill J."/>
            <person name="Bera J."/>
            <person name="Fadrosh D."/>
            <person name="Jin S."/>
            <person name="Johri S."/>
            <person name="Kim M."/>
            <person name="Overton L."/>
            <person name="Reardon M."/>
            <person name="Tsitrin T."/>
            <person name="Vuong H."/>
            <person name="Weaver B."/>
            <person name="Ciecko A."/>
            <person name="Tallon L."/>
            <person name="Jackson J."/>
            <person name="Pai G."/>
            <person name="Aken S.V."/>
            <person name="Utterback T."/>
            <person name="Reidmuller S."/>
            <person name="Feldblyum T."/>
            <person name="Hsiao J."/>
            <person name="Zismann V."/>
            <person name="Iobst S."/>
            <person name="de Vazeille A.R."/>
            <person name="Buell C.R."/>
            <person name="Ying K."/>
            <person name="Li Y."/>
            <person name="Lu T."/>
            <person name="Huang Y."/>
            <person name="Zhao Q."/>
            <person name="Feng Q."/>
            <person name="Zhang L."/>
            <person name="Zhu J."/>
            <person name="Weng Q."/>
            <person name="Mu J."/>
            <person name="Lu Y."/>
            <person name="Fan D."/>
            <person name="Liu Y."/>
            <person name="Guan J."/>
            <person name="Zhang Y."/>
            <person name="Yu S."/>
            <person name="Liu X."/>
            <person name="Zhang Y."/>
            <person name="Hong G."/>
            <person name="Han B."/>
            <person name="Choisne N."/>
            <person name="Demange N."/>
            <person name="Orjeda G."/>
            <person name="Samain S."/>
            <person name="Cattolico L."/>
            <person name="Pelletier E."/>
            <person name="Couloux A."/>
            <person name="Segurens B."/>
            <person name="Wincker P."/>
            <person name="D'Hont A."/>
            <person name="Scarpelli C."/>
            <person name="Weissenbach J."/>
            <person name="Salanoubat M."/>
            <person name="Quetier F."/>
            <person name="Yu Y."/>
            <person name="Kim H.R."/>
            <person name="Rambo T."/>
            <person name="Currie J."/>
            <person name="Collura K."/>
            <person name="Luo M."/>
            <person name="Yang T."/>
            <person name="Ammiraju J.S.S."/>
            <person name="Engler F."/>
            <person name="Soderlund C."/>
            <person name="Wing R.A."/>
            <person name="Palmer L.E."/>
            <person name="de la Bastide M."/>
            <person name="Spiegel L."/>
            <person name="Nascimento L."/>
            <person name="Zutavern T."/>
            <person name="O'Shaughnessy A."/>
            <person name="Dike S."/>
            <person name="Dedhia N."/>
            <person name="Preston R."/>
            <person name="Balija V."/>
            <person name="McCombie W.R."/>
            <person name="Chow T."/>
            <person name="Chen H."/>
            <person name="Chung M."/>
            <person name="Chen C."/>
            <person name="Shaw J."/>
            <person name="Wu H."/>
            <person name="Hsiao K."/>
            <person name="Chao Y."/>
            <person name="Chu M."/>
            <person name="Cheng C."/>
            <person name="Hour A."/>
            <person name="Lee P."/>
            <person name="Lin S."/>
            <person name="Lin Y."/>
            <person name="Liou J."/>
            <person name="Liu S."/>
            <person name="Hsing Y."/>
            <person name="Raghuvanshi S."/>
            <person name="Mohanty A."/>
            <person name="Bharti A.K."/>
            <person name="Gaur A."/>
            <person name="Gupta V."/>
            <person name="Kumar D."/>
            <person name="Ravi V."/>
            <person name="Vij S."/>
            <person name="Kapur A."/>
            <person name="Khurana P."/>
            <person name="Khurana P."/>
            <person name="Khurana J.P."/>
            <person name="Tyagi A.K."/>
            <person name="Gaikwad K."/>
            <person name="Singh A."/>
            <person name="Dalal V."/>
            <person name="Srivastava S."/>
            <person name="Dixit A."/>
            <person name="Pal A.K."/>
            <person name="Ghazi I.A."/>
            <person name="Yadav M."/>
            <person name="Pandit A."/>
            <person name="Bhargava A."/>
            <person name="Sureshbabu K."/>
            <person name="Batra K."/>
            <person name="Sharma T.R."/>
            <person name="Mohapatra T."/>
            <person name="Singh N.K."/>
            <person name="Messing J."/>
            <person name="Nelson A.B."/>
            <person name="Fuks G."/>
            <person name="Kavchok S."/>
            <person name="Keizer G."/>
            <person name="Linton E."/>
            <person name="Llaca V."/>
            <person name="Song R."/>
            <person name="Tanyolac B."/>
            <person name="Young S."/>
            <person name="Ho-Il K."/>
            <person name="Hahn J.H."/>
            <person name="Sangsakoo G."/>
            <person name="Vanavichit A."/>
            <person name="de Mattos Luiz.A.T."/>
            <person name="Zimmer P.D."/>
            <person name="Malone G."/>
            <person name="Dellagostin O."/>
            <person name="de Oliveira A.C."/>
            <person name="Bevan M."/>
            <person name="Bancroft I."/>
            <person name="Minx P."/>
            <person name="Cordum H."/>
            <person name="Wilson R."/>
            <person name="Cheng Z."/>
            <person name="Jin W."/>
            <person name="Jiang J."/>
            <person name="Leong S.A."/>
            <person name="Iwama H."/>
            <person name="Gojobori T."/>
            <person name="Itoh T."/>
            <person name="Niimura Y."/>
            <person name="Fujii Y."/>
            <person name="Habara T."/>
            <person name="Sakai H."/>
            <person name="Sato Y."/>
            <person name="Wilson G."/>
            <person name="Kumar K."/>
            <person name="McCouch S."/>
            <person name="Juretic N."/>
            <person name="Hoen D."/>
            <person name="Wright S."/>
            <person name="Bruskiewich R."/>
            <person name="Bureau T."/>
            <person name="Miyao A."/>
            <person name="Hirochika H."/>
            <person name="Nishikawa T."/>
            <person name="Kadowaki K."/>
            <person name="Sugiura M."/>
            <person name="Burr B."/>
            <person name="Sasaki T."/>
        </authorList>
    </citation>
    <scope>NUCLEOTIDE SEQUENCE [LARGE SCALE GENOMIC DNA]</scope>
    <source>
        <strain evidence="4">cv. Nipponbare</strain>
    </source>
</reference>
<feature type="compositionally biased region" description="Low complexity" evidence="1">
    <location>
        <begin position="127"/>
        <end position="137"/>
    </location>
</feature>
<feature type="compositionally biased region" description="Pro residues" evidence="1">
    <location>
        <begin position="206"/>
        <end position="237"/>
    </location>
</feature>